<name>A0A401P5R4_SCYTO</name>
<gene>
    <name evidence="2" type="ORF">scyTo_0010399</name>
</gene>
<accession>A0A401P5R4</accession>
<dbReference type="STRING" id="75743.A0A401P5R4"/>
<comment type="caution">
    <text evidence="2">The sequence shown here is derived from an EMBL/GenBank/DDBJ whole genome shotgun (WGS) entry which is preliminary data.</text>
</comment>
<keyword evidence="3" id="KW-1185">Reference proteome</keyword>
<evidence type="ECO:0000313" key="2">
    <source>
        <dbReference type="EMBL" id="GCB68420.1"/>
    </source>
</evidence>
<dbReference type="EMBL" id="BFAA01004472">
    <property type="protein sequence ID" value="GCB68420.1"/>
    <property type="molecule type" value="Genomic_DNA"/>
</dbReference>
<protein>
    <submittedName>
        <fullName evidence="2">Uncharacterized protein</fullName>
    </submittedName>
</protein>
<organism evidence="2 3">
    <name type="scientific">Scyliorhinus torazame</name>
    <name type="common">Cloudy catshark</name>
    <name type="synonym">Catulus torazame</name>
    <dbReference type="NCBI Taxonomy" id="75743"/>
    <lineage>
        <taxon>Eukaryota</taxon>
        <taxon>Metazoa</taxon>
        <taxon>Chordata</taxon>
        <taxon>Craniata</taxon>
        <taxon>Vertebrata</taxon>
        <taxon>Chondrichthyes</taxon>
        <taxon>Elasmobranchii</taxon>
        <taxon>Galeomorphii</taxon>
        <taxon>Galeoidea</taxon>
        <taxon>Carcharhiniformes</taxon>
        <taxon>Scyliorhinidae</taxon>
        <taxon>Scyliorhinus</taxon>
    </lineage>
</organism>
<reference evidence="2 3" key="1">
    <citation type="journal article" date="2018" name="Nat. Ecol. Evol.">
        <title>Shark genomes provide insights into elasmobranch evolution and the origin of vertebrates.</title>
        <authorList>
            <person name="Hara Y"/>
            <person name="Yamaguchi K"/>
            <person name="Onimaru K"/>
            <person name="Kadota M"/>
            <person name="Koyanagi M"/>
            <person name="Keeley SD"/>
            <person name="Tatsumi K"/>
            <person name="Tanaka K"/>
            <person name="Motone F"/>
            <person name="Kageyama Y"/>
            <person name="Nozu R"/>
            <person name="Adachi N"/>
            <person name="Nishimura O"/>
            <person name="Nakagawa R"/>
            <person name="Tanegashima C"/>
            <person name="Kiyatake I"/>
            <person name="Matsumoto R"/>
            <person name="Murakumo K"/>
            <person name="Nishida K"/>
            <person name="Terakita A"/>
            <person name="Kuratani S"/>
            <person name="Sato K"/>
            <person name="Hyodo S Kuraku.S."/>
        </authorList>
    </citation>
    <scope>NUCLEOTIDE SEQUENCE [LARGE SCALE GENOMIC DNA]</scope>
</reference>
<feature type="region of interest" description="Disordered" evidence="1">
    <location>
        <begin position="1"/>
        <end position="34"/>
    </location>
</feature>
<evidence type="ECO:0000313" key="3">
    <source>
        <dbReference type="Proteomes" id="UP000288216"/>
    </source>
</evidence>
<proteinExistence type="predicted"/>
<dbReference type="AlphaFoldDB" id="A0A401P5R4"/>
<dbReference type="OrthoDB" id="1923775at2759"/>
<dbReference type="Proteomes" id="UP000288216">
    <property type="component" value="Unassembled WGS sequence"/>
</dbReference>
<feature type="compositionally biased region" description="Basic and acidic residues" evidence="1">
    <location>
        <begin position="1"/>
        <end position="17"/>
    </location>
</feature>
<evidence type="ECO:0000256" key="1">
    <source>
        <dbReference type="SAM" id="MobiDB-lite"/>
    </source>
</evidence>
<sequence>MEVKHDRLPEEPYDQLKLKTGPREATQSPARGAPNLYSAAKKKDYTVSVYLNNRGKSEHPEREGGFWLLLETGVCLENEASSEGFPV</sequence>